<sequence length="79" mass="9198">MGEERRVYSSEFKKEAVELTKTSGKKISHIAKDLGISVSNLRRWCRNYNEYGNNSFPGHGKRIPGTSEEEEIRRLKREL</sequence>
<dbReference type="GO" id="GO:0003677">
    <property type="term" value="F:DNA binding"/>
    <property type="evidence" value="ECO:0007669"/>
    <property type="project" value="InterPro"/>
</dbReference>
<organism evidence="2 3">
    <name type="scientific">Desulfoscipio geothermicus DSM 3669</name>
    <dbReference type="NCBI Taxonomy" id="1121426"/>
    <lineage>
        <taxon>Bacteria</taxon>
        <taxon>Bacillati</taxon>
        <taxon>Bacillota</taxon>
        <taxon>Clostridia</taxon>
        <taxon>Eubacteriales</taxon>
        <taxon>Desulfallaceae</taxon>
        <taxon>Desulfoscipio</taxon>
    </lineage>
</organism>
<dbReference type="PANTHER" id="PTHR33215">
    <property type="entry name" value="PROTEIN DISTAL ANTENNA"/>
    <property type="match status" value="1"/>
</dbReference>
<dbReference type="Gene3D" id="1.10.10.60">
    <property type="entry name" value="Homeodomain-like"/>
    <property type="match status" value="1"/>
</dbReference>
<dbReference type="SUPFAM" id="SSF46689">
    <property type="entry name" value="Homeodomain-like"/>
    <property type="match status" value="1"/>
</dbReference>
<reference evidence="3" key="1">
    <citation type="submission" date="2016-10" db="EMBL/GenBank/DDBJ databases">
        <authorList>
            <person name="Varghese N."/>
            <person name="Submissions S."/>
        </authorList>
    </citation>
    <scope>NUCLEOTIDE SEQUENCE [LARGE SCALE GENOMIC DNA]</scope>
    <source>
        <strain evidence="3">DSM 3669</strain>
    </source>
</reference>
<dbReference type="Pfam" id="PF01527">
    <property type="entry name" value="HTH_Tnp_1"/>
    <property type="match status" value="1"/>
</dbReference>
<dbReference type="InterPro" id="IPR051839">
    <property type="entry name" value="RD_transcriptional_regulator"/>
</dbReference>
<name>A0A1I6EET5_9FIRM</name>
<dbReference type="InterPro" id="IPR002514">
    <property type="entry name" value="Transposase_8"/>
</dbReference>
<proteinExistence type="predicted"/>
<evidence type="ECO:0000313" key="3">
    <source>
        <dbReference type="Proteomes" id="UP000199584"/>
    </source>
</evidence>
<dbReference type="GO" id="GO:0006313">
    <property type="term" value="P:DNA transposition"/>
    <property type="evidence" value="ECO:0007669"/>
    <property type="project" value="InterPro"/>
</dbReference>
<dbReference type="STRING" id="39060.SAMN05660706_1391"/>
<dbReference type="AlphaFoldDB" id="A0A1I6EET5"/>
<dbReference type="InterPro" id="IPR009057">
    <property type="entry name" value="Homeodomain-like_sf"/>
</dbReference>
<dbReference type="RefSeq" id="WP_165608405.1">
    <property type="nucleotide sequence ID" value="NZ_FOYM01000039.1"/>
</dbReference>
<protein>
    <submittedName>
        <fullName evidence="2">Transposase</fullName>
    </submittedName>
</protein>
<dbReference type="EMBL" id="FOYM01000039">
    <property type="protein sequence ID" value="SFR16243.1"/>
    <property type="molecule type" value="Genomic_DNA"/>
</dbReference>
<dbReference type="GO" id="GO:0004803">
    <property type="term" value="F:transposase activity"/>
    <property type="evidence" value="ECO:0007669"/>
    <property type="project" value="InterPro"/>
</dbReference>
<dbReference type="Proteomes" id="UP000199584">
    <property type="component" value="Unassembled WGS sequence"/>
</dbReference>
<gene>
    <name evidence="2" type="ORF">SAMN05660706_1391</name>
</gene>
<accession>A0A1I6EET5</accession>
<feature type="non-terminal residue" evidence="2">
    <location>
        <position position="79"/>
    </location>
</feature>
<evidence type="ECO:0000313" key="2">
    <source>
        <dbReference type="EMBL" id="SFR16243.1"/>
    </source>
</evidence>
<evidence type="ECO:0000256" key="1">
    <source>
        <dbReference type="SAM" id="MobiDB-lite"/>
    </source>
</evidence>
<keyword evidence="3" id="KW-1185">Reference proteome</keyword>
<dbReference type="PANTHER" id="PTHR33215:SF13">
    <property type="entry name" value="PROTEIN DISTAL ANTENNA"/>
    <property type="match status" value="1"/>
</dbReference>
<feature type="region of interest" description="Disordered" evidence="1">
    <location>
        <begin position="55"/>
        <end position="79"/>
    </location>
</feature>